<evidence type="ECO:0000313" key="8">
    <source>
        <dbReference type="Proteomes" id="UP000024547"/>
    </source>
</evidence>
<comment type="caution">
    <text evidence="7">The sequence shown here is derived from an EMBL/GenBank/DDBJ whole genome shotgun (WGS) entry which is preliminary data.</text>
</comment>
<dbReference type="Pfam" id="PF01594">
    <property type="entry name" value="AI-2E_transport"/>
    <property type="match status" value="1"/>
</dbReference>
<feature type="transmembrane region" description="Helical" evidence="6">
    <location>
        <begin position="210"/>
        <end position="231"/>
    </location>
</feature>
<dbReference type="PATRIC" id="fig|1280948.3.peg.266"/>
<dbReference type="eggNOG" id="COG0628">
    <property type="taxonomic scope" value="Bacteria"/>
</dbReference>
<accession>A0A059EAY1</accession>
<proteinExistence type="inferred from homology"/>
<keyword evidence="8" id="KW-1185">Reference proteome</keyword>
<protein>
    <recommendedName>
        <fullName evidence="9">AI-2E family transporter</fullName>
    </recommendedName>
</protein>
<evidence type="ECO:0000256" key="3">
    <source>
        <dbReference type="ARBA" id="ARBA00022692"/>
    </source>
</evidence>
<name>A0A059EAY1_9PROT</name>
<dbReference type="GeneID" id="92499818"/>
<dbReference type="PANTHER" id="PTHR21716">
    <property type="entry name" value="TRANSMEMBRANE PROTEIN"/>
    <property type="match status" value="1"/>
</dbReference>
<comment type="similarity">
    <text evidence="2">Belongs to the autoinducer-2 exporter (AI-2E) (TC 2.A.86) family.</text>
</comment>
<dbReference type="GO" id="GO:0055085">
    <property type="term" value="P:transmembrane transport"/>
    <property type="evidence" value="ECO:0007669"/>
    <property type="project" value="TreeGrafter"/>
</dbReference>
<dbReference type="GO" id="GO:0016020">
    <property type="term" value="C:membrane"/>
    <property type="evidence" value="ECO:0007669"/>
    <property type="project" value="UniProtKB-SubCell"/>
</dbReference>
<sequence length="383" mass="41838">MTDGQALITVPGSWPGESMDRATKTGIWIIATGVIITFLHLGRSILAPFALAVFLFLIIEGFATMIDNFSRTLKIGHARFFAILFVLGGFFGFMALLANGIAEFGREAGDYETRINDLIADAYEVVHMSGAPTLQELLFNETGQRFFAIIANETGDLSGDLVLILIYVAFLFLAQSSWTRKLDNIFPGFEQRAQVRQIGDDARRSIETYLWTQTVISALITALTYFSLLALGVKNALFLSALIFVLNYIPTVGSIVAALVPPLFAIVQPEIPPWVPGATPQDTYIYAAIVFAIVSFWQFSIGNFVQPRMMGESLNLSALIVLLSLAIWGAIWGIPGMFLSAPLTVLMMIFFAQSSNTRWIAILLSADGDPQGKGGTPNTNQDA</sequence>
<feature type="transmembrane region" description="Helical" evidence="6">
    <location>
        <begin position="78"/>
        <end position="98"/>
    </location>
</feature>
<keyword evidence="3 6" id="KW-0812">Transmembrane</keyword>
<evidence type="ECO:0000256" key="1">
    <source>
        <dbReference type="ARBA" id="ARBA00004141"/>
    </source>
</evidence>
<keyword evidence="5 6" id="KW-0472">Membrane</keyword>
<organism evidence="7 8">
    <name type="scientific">Hyphomonas atlantica</name>
    <dbReference type="NCBI Taxonomy" id="1280948"/>
    <lineage>
        <taxon>Bacteria</taxon>
        <taxon>Pseudomonadati</taxon>
        <taxon>Pseudomonadota</taxon>
        <taxon>Alphaproteobacteria</taxon>
        <taxon>Hyphomonadales</taxon>
        <taxon>Hyphomonadaceae</taxon>
        <taxon>Hyphomonas</taxon>
    </lineage>
</organism>
<feature type="transmembrane region" description="Helical" evidence="6">
    <location>
        <begin position="161"/>
        <end position="178"/>
    </location>
</feature>
<dbReference type="Proteomes" id="UP000024547">
    <property type="component" value="Unassembled WGS sequence"/>
</dbReference>
<evidence type="ECO:0000256" key="2">
    <source>
        <dbReference type="ARBA" id="ARBA00009773"/>
    </source>
</evidence>
<dbReference type="EMBL" id="AWFH01000001">
    <property type="protein sequence ID" value="KCZ65054.1"/>
    <property type="molecule type" value="Genomic_DNA"/>
</dbReference>
<keyword evidence="4 6" id="KW-1133">Transmembrane helix</keyword>
<dbReference type="PANTHER" id="PTHR21716:SF64">
    <property type="entry name" value="AI-2 TRANSPORT PROTEIN TQSA"/>
    <property type="match status" value="1"/>
</dbReference>
<evidence type="ECO:0000313" key="7">
    <source>
        <dbReference type="EMBL" id="KCZ65054.1"/>
    </source>
</evidence>
<feature type="transmembrane region" description="Helical" evidence="6">
    <location>
        <begin position="49"/>
        <end position="66"/>
    </location>
</feature>
<comment type="subcellular location">
    <subcellularLocation>
        <location evidence="1">Membrane</location>
        <topology evidence="1">Multi-pass membrane protein</topology>
    </subcellularLocation>
</comment>
<dbReference type="STRING" id="1280948.HY36_01370"/>
<reference evidence="7 8" key="1">
    <citation type="journal article" date="2014" name="Antonie Van Leeuwenhoek">
        <title>Hyphomonas beringensis sp. nov. and Hyphomonas chukchiensis sp. nov., isolated from surface seawater of the Bering Sea and Chukchi Sea.</title>
        <authorList>
            <person name="Li C."/>
            <person name="Lai Q."/>
            <person name="Li G."/>
            <person name="Dong C."/>
            <person name="Wang J."/>
            <person name="Liao Y."/>
            <person name="Shao Z."/>
        </authorList>
    </citation>
    <scope>NUCLEOTIDE SEQUENCE [LARGE SCALE GENOMIC DNA]</scope>
    <source>
        <strain evidence="7 8">22II1-22F38</strain>
    </source>
</reference>
<evidence type="ECO:0000256" key="5">
    <source>
        <dbReference type="ARBA" id="ARBA00023136"/>
    </source>
</evidence>
<dbReference type="InterPro" id="IPR002549">
    <property type="entry name" value="AI-2E-like"/>
</dbReference>
<evidence type="ECO:0000256" key="6">
    <source>
        <dbReference type="SAM" id="Phobius"/>
    </source>
</evidence>
<dbReference type="RefSeq" id="WP_241764112.1">
    <property type="nucleotide sequence ID" value="NZ_AWFH01000001.1"/>
</dbReference>
<feature type="transmembrane region" description="Helical" evidence="6">
    <location>
        <begin position="238"/>
        <end position="264"/>
    </location>
</feature>
<feature type="transmembrane region" description="Helical" evidence="6">
    <location>
        <begin position="25"/>
        <end position="42"/>
    </location>
</feature>
<dbReference type="AlphaFoldDB" id="A0A059EAY1"/>
<feature type="transmembrane region" description="Helical" evidence="6">
    <location>
        <begin position="313"/>
        <end position="331"/>
    </location>
</feature>
<evidence type="ECO:0008006" key="9">
    <source>
        <dbReference type="Google" id="ProtNLM"/>
    </source>
</evidence>
<gene>
    <name evidence="7" type="ORF">HY36_01370</name>
</gene>
<evidence type="ECO:0000256" key="4">
    <source>
        <dbReference type="ARBA" id="ARBA00022989"/>
    </source>
</evidence>
<feature type="transmembrane region" description="Helical" evidence="6">
    <location>
        <begin position="284"/>
        <end position="301"/>
    </location>
</feature>